<dbReference type="AlphaFoldDB" id="A0A1R3GQN3"/>
<evidence type="ECO:0000313" key="1">
    <source>
        <dbReference type="EMBL" id="OMO60357.1"/>
    </source>
</evidence>
<comment type="caution">
    <text evidence="1">The sequence shown here is derived from an EMBL/GenBank/DDBJ whole genome shotgun (WGS) entry which is preliminary data.</text>
</comment>
<dbReference type="EMBL" id="AWWV01013712">
    <property type="protein sequence ID" value="OMO60357.1"/>
    <property type="molecule type" value="Genomic_DNA"/>
</dbReference>
<proteinExistence type="predicted"/>
<sequence length="121" mass="13798">MATLATAATRARFQRARHFAQRIRAPLSNRYTRRLCMTKLDRPNFHTVSAPQYCRNIYGQTEHTVSAPQYCQNIYGQTEGALKAYANDIRNGVVRENPITLDSIRFNSDGVYLTGSVRRLS</sequence>
<evidence type="ECO:0000313" key="2">
    <source>
        <dbReference type="Proteomes" id="UP000188268"/>
    </source>
</evidence>
<keyword evidence="2" id="KW-1185">Reference proteome</keyword>
<gene>
    <name evidence="1" type="ORF">CCACVL1_24214</name>
</gene>
<name>A0A1R3GQN3_COCAP</name>
<accession>A0A1R3GQN3</accession>
<dbReference type="Gramene" id="OMO60357">
    <property type="protein sequence ID" value="OMO60357"/>
    <property type="gene ID" value="CCACVL1_24214"/>
</dbReference>
<protein>
    <submittedName>
        <fullName evidence="1">Uncharacterized protein</fullName>
    </submittedName>
</protein>
<organism evidence="1 2">
    <name type="scientific">Corchorus capsularis</name>
    <name type="common">Jute</name>
    <dbReference type="NCBI Taxonomy" id="210143"/>
    <lineage>
        <taxon>Eukaryota</taxon>
        <taxon>Viridiplantae</taxon>
        <taxon>Streptophyta</taxon>
        <taxon>Embryophyta</taxon>
        <taxon>Tracheophyta</taxon>
        <taxon>Spermatophyta</taxon>
        <taxon>Magnoliopsida</taxon>
        <taxon>eudicotyledons</taxon>
        <taxon>Gunneridae</taxon>
        <taxon>Pentapetalae</taxon>
        <taxon>rosids</taxon>
        <taxon>malvids</taxon>
        <taxon>Malvales</taxon>
        <taxon>Malvaceae</taxon>
        <taxon>Grewioideae</taxon>
        <taxon>Apeibeae</taxon>
        <taxon>Corchorus</taxon>
    </lineage>
</organism>
<dbReference type="Proteomes" id="UP000188268">
    <property type="component" value="Unassembled WGS sequence"/>
</dbReference>
<reference evidence="1 2" key="1">
    <citation type="submission" date="2013-09" db="EMBL/GenBank/DDBJ databases">
        <title>Corchorus capsularis genome sequencing.</title>
        <authorList>
            <person name="Alam M."/>
            <person name="Haque M.S."/>
            <person name="Islam M.S."/>
            <person name="Emdad E.M."/>
            <person name="Islam M.M."/>
            <person name="Ahmed B."/>
            <person name="Halim A."/>
            <person name="Hossen Q.M.M."/>
            <person name="Hossain M.Z."/>
            <person name="Ahmed R."/>
            <person name="Khan M.M."/>
            <person name="Islam R."/>
            <person name="Rashid M.M."/>
            <person name="Khan S.A."/>
            <person name="Rahman M.S."/>
            <person name="Alam M."/>
        </authorList>
    </citation>
    <scope>NUCLEOTIDE SEQUENCE [LARGE SCALE GENOMIC DNA]</scope>
    <source>
        <strain evidence="2">cv. CVL-1</strain>
        <tissue evidence="1">Whole seedling</tissue>
    </source>
</reference>